<keyword evidence="2" id="KW-1185">Reference proteome</keyword>
<dbReference type="OrthoDB" id="9781180at2"/>
<accession>A0A1C7ICU4</accession>
<dbReference type="KEGG" id="byl:A4V09_11400"/>
<dbReference type="AlphaFoldDB" id="A0A1C7ICU4"/>
<dbReference type="Gene3D" id="3.40.50.300">
    <property type="entry name" value="P-loop containing nucleotide triphosphate hydrolases"/>
    <property type="match status" value="1"/>
</dbReference>
<dbReference type="EMBL" id="CP015405">
    <property type="protein sequence ID" value="ANU76319.1"/>
    <property type="molecule type" value="Genomic_DNA"/>
</dbReference>
<reference evidence="1" key="1">
    <citation type="submission" date="2017-04" db="EMBL/GenBank/DDBJ databases">
        <title>Complete Genome Sequences of Twelve Strains of a Stable Defined Moderately Diverse Mouse Microbiota 2 (sDMDMm2).</title>
        <authorList>
            <person name="Uchimura Y."/>
            <person name="Wyss M."/>
            <person name="Brugiroux S."/>
            <person name="Limenitakis J.P."/>
            <person name="Stecher B."/>
            <person name="McCoy K.D."/>
            <person name="Macpherson A.J."/>
        </authorList>
    </citation>
    <scope>NUCLEOTIDE SEQUENCE</scope>
    <source>
        <strain evidence="1">YL58</strain>
    </source>
</reference>
<name>A0A1C7ICU4_9FIRM</name>
<evidence type="ECO:0000313" key="2">
    <source>
        <dbReference type="Proteomes" id="UP000092574"/>
    </source>
</evidence>
<evidence type="ECO:0008006" key="3">
    <source>
        <dbReference type="Google" id="ProtNLM"/>
    </source>
</evidence>
<dbReference type="Proteomes" id="UP000092574">
    <property type="component" value="Chromosome"/>
</dbReference>
<dbReference type="SUPFAM" id="SSF52540">
    <property type="entry name" value="P-loop containing nucleoside triphosphate hydrolases"/>
    <property type="match status" value="1"/>
</dbReference>
<gene>
    <name evidence="1" type="ORF">A4V09_11400</name>
</gene>
<dbReference type="RefSeq" id="WP_065542489.1">
    <property type="nucleotide sequence ID" value="NZ_CP015405.2"/>
</dbReference>
<organism evidence="1 2">
    <name type="scientific">Blautia pseudococcoides</name>
    <dbReference type="NCBI Taxonomy" id="1796616"/>
    <lineage>
        <taxon>Bacteria</taxon>
        <taxon>Bacillati</taxon>
        <taxon>Bacillota</taxon>
        <taxon>Clostridia</taxon>
        <taxon>Lachnospirales</taxon>
        <taxon>Lachnospiraceae</taxon>
        <taxon>Blautia</taxon>
    </lineage>
</organism>
<dbReference type="Pfam" id="PF13189">
    <property type="entry name" value="Cytidylate_kin2"/>
    <property type="match status" value="1"/>
</dbReference>
<dbReference type="STRING" id="1796616.A4V09_11400"/>
<sequence length="198" mass="23397">MTNRIITINRMYGSNGRLIGKALAERLDIPFYDKELITLASQENDIPLEELKKVDETRANQWHLPVKDAMQMEPQYHFQPMNDVLFGSQSKIIHDLAEKGDCILAGRCADQILENKCKSIFIFAPFEYRVINIMERIGREERSARSLVKKMDKRRRSYYEYFTDAKWLDMTHYDLCLDSSKFSQKHILDMLEALYRDM</sequence>
<evidence type="ECO:0000313" key="1">
    <source>
        <dbReference type="EMBL" id="ANU76319.1"/>
    </source>
</evidence>
<proteinExistence type="predicted"/>
<dbReference type="InterPro" id="IPR027417">
    <property type="entry name" value="P-loop_NTPase"/>
</dbReference>
<protein>
    <recommendedName>
        <fullName evidence="3">Cytidylate kinase</fullName>
    </recommendedName>
</protein>